<protein>
    <submittedName>
        <fullName evidence="2">Uncharacterized protein</fullName>
    </submittedName>
</protein>
<feature type="compositionally biased region" description="Low complexity" evidence="1">
    <location>
        <begin position="914"/>
        <end position="923"/>
    </location>
</feature>
<feature type="compositionally biased region" description="Polar residues" evidence="1">
    <location>
        <begin position="675"/>
        <end position="712"/>
    </location>
</feature>
<feature type="compositionally biased region" description="Low complexity" evidence="1">
    <location>
        <begin position="192"/>
        <end position="207"/>
    </location>
</feature>
<dbReference type="EMBL" id="JAIXMP010000001">
    <property type="protein sequence ID" value="KAI9278930.1"/>
    <property type="molecule type" value="Genomic_DNA"/>
</dbReference>
<feature type="compositionally biased region" description="Low complexity" evidence="1">
    <location>
        <begin position="863"/>
        <end position="874"/>
    </location>
</feature>
<gene>
    <name evidence="2" type="ORF">BDA99DRAFT_493488</name>
</gene>
<feature type="region of interest" description="Disordered" evidence="1">
    <location>
        <begin position="192"/>
        <end position="258"/>
    </location>
</feature>
<feature type="region of interest" description="Disordered" evidence="1">
    <location>
        <begin position="289"/>
        <end position="335"/>
    </location>
</feature>
<dbReference type="AlphaFoldDB" id="A0AAD5KCS9"/>
<dbReference type="Proteomes" id="UP001209540">
    <property type="component" value="Unassembled WGS sequence"/>
</dbReference>
<feature type="region of interest" description="Disordered" evidence="1">
    <location>
        <begin position="43"/>
        <end position="69"/>
    </location>
</feature>
<organism evidence="2 3">
    <name type="scientific">Phascolomyces articulosus</name>
    <dbReference type="NCBI Taxonomy" id="60185"/>
    <lineage>
        <taxon>Eukaryota</taxon>
        <taxon>Fungi</taxon>
        <taxon>Fungi incertae sedis</taxon>
        <taxon>Mucoromycota</taxon>
        <taxon>Mucoromycotina</taxon>
        <taxon>Mucoromycetes</taxon>
        <taxon>Mucorales</taxon>
        <taxon>Lichtheimiaceae</taxon>
        <taxon>Phascolomyces</taxon>
    </lineage>
</organism>
<feature type="compositionally biased region" description="Polar residues" evidence="1">
    <location>
        <begin position="788"/>
        <end position="808"/>
    </location>
</feature>
<feature type="region of interest" description="Disordered" evidence="1">
    <location>
        <begin position="747"/>
        <end position="940"/>
    </location>
</feature>
<sequence length="1053" mass="120628">MMRTTASSSNNYHNQEMLEDLFDEINGFLGNEIHGSTPVPMEQYPARSSPSNKTAVEPMNESMVDQSQPFDYDSQPILVESEESEDDMDYNNDSNAYQHQYHSQNLATTNTTSQQIITPLQQQQCLLLCPITEESPSVCMCYSCKKKKSEDLYLSTYPSSNKKSPQRLPKQKRSWAALGGFADRVKQTFAYSNNNNSRSSLLSPSSIKSKRQSHNYGDYPSREDAYDDNDNDDNYLRPPSTSQKRLSSRDGGRKRWIPRPKSLPAIAAFIQKRPEYVDDEQVIDYDDYDEDFDQSGYGGSRIEQDRPRSWYSKKSNKSRRSSRRSSIYNDINDNDDDAYNYYGDNNSNYDNNHSSMAESRNDDYYDNGIHVAAAVDQKQKRSSVYDGISQKYEMLAGSKIEPMQQQQQNLDYFYHREIQPQQPLQMQEQGQPYPLQQQPMYDTYDSDGNYQDQANQQYQTPSIPLEQPFTDQQNVQYFSDQQPQQFLSEPLQASPMTATPTSLPGLAELPFLTPGTRIGEKHEAEKWRGIRTLDSKEQRMAAYNNAYYHCIMAKSNLIPWLTKQYSKGPPDAMFDYTPKPKKMQRKLLGMFKLCNTGNNKDGTSPKNGSSGTNHLNNSSFINVSQMPWQPSVSPSASGYLMSSPTSASPNAASILSSTSVNQNHLPQPQLHAPNTWPSNNSHFSLLSPVSQQHLVGGSETSMSPSSTLTPISSVDEANDLNIYGGKRISNEGREKDIISNSSGIYQCQQEEEEIKDEEEPFEPVLPRPRSFCSSSNISIHDLKRRPSRSSGISLASTSKSDIYQQQKPVSILKKTRSSASLQPQPNRFYSDNEEDYDDNDYYDDYPRPSSSRSSKKFLEAPISSSSQQRRQQQQHNKGHAKRRSFSQVEEPIYYMDRRRRPLRQPFPRAPPFPRRSSSRGSFYDDPEDEEIYDEPYHSHHPDDMDEEVEYMMEDDRPLPRRILSRARAHQGFYHGSRLNHLRSSRGPPPLWVAENEPVEYVDDVVIEEDPPFPRRIRRTSGRRLSRPSSRNSMVVYDDVVPVPAPRASPVYYY</sequence>
<feature type="compositionally biased region" description="Polar residues" evidence="1">
    <location>
        <begin position="817"/>
        <end position="827"/>
    </location>
</feature>
<feature type="compositionally biased region" description="Basic residues" evidence="1">
    <location>
        <begin position="314"/>
        <end position="323"/>
    </location>
</feature>
<name>A0AAD5KCS9_9FUNG</name>
<evidence type="ECO:0000313" key="3">
    <source>
        <dbReference type="Proteomes" id="UP001209540"/>
    </source>
</evidence>
<reference evidence="2" key="1">
    <citation type="journal article" date="2022" name="IScience">
        <title>Evolution of zygomycete secretomes and the origins of terrestrial fungal ecologies.</title>
        <authorList>
            <person name="Chang Y."/>
            <person name="Wang Y."/>
            <person name="Mondo S."/>
            <person name="Ahrendt S."/>
            <person name="Andreopoulos W."/>
            <person name="Barry K."/>
            <person name="Beard J."/>
            <person name="Benny G.L."/>
            <person name="Blankenship S."/>
            <person name="Bonito G."/>
            <person name="Cuomo C."/>
            <person name="Desiro A."/>
            <person name="Gervers K.A."/>
            <person name="Hundley H."/>
            <person name="Kuo A."/>
            <person name="LaButti K."/>
            <person name="Lang B.F."/>
            <person name="Lipzen A."/>
            <person name="O'Donnell K."/>
            <person name="Pangilinan J."/>
            <person name="Reynolds N."/>
            <person name="Sandor L."/>
            <person name="Smith M.E."/>
            <person name="Tsang A."/>
            <person name="Grigoriev I.V."/>
            <person name="Stajich J.E."/>
            <person name="Spatafora J.W."/>
        </authorList>
    </citation>
    <scope>NUCLEOTIDE SEQUENCE</scope>
    <source>
        <strain evidence="2">RSA 2281</strain>
    </source>
</reference>
<feature type="compositionally biased region" description="Acidic residues" evidence="1">
    <location>
        <begin position="749"/>
        <end position="761"/>
    </location>
</feature>
<feature type="region of interest" description="Disordered" evidence="1">
    <location>
        <begin position="594"/>
        <end position="618"/>
    </location>
</feature>
<comment type="caution">
    <text evidence="2">The sequence shown here is derived from an EMBL/GenBank/DDBJ whole genome shotgun (WGS) entry which is preliminary data.</text>
</comment>
<evidence type="ECO:0000313" key="2">
    <source>
        <dbReference type="EMBL" id="KAI9278930.1"/>
    </source>
</evidence>
<feature type="region of interest" description="Disordered" evidence="1">
    <location>
        <begin position="660"/>
        <end position="712"/>
    </location>
</feature>
<accession>A0AAD5KCS9</accession>
<feature type="compositionally biased region" description="Acidic residues" evidence="1">
    <location>
        <begin position="924"/>
        <end position="933"/>
    </location>
</feature>
<reference evidence="2" key="2">
    <citation type="submission" date="2023-02" db="EMBL/GenBank/DDBJ databases">
        <authorList>
            <consortium name="DOE Joint Genome Institute"/>
            <person name="Mondo S.J."/>
            <person name="Chang Y."/>
            <person name="Wang Y."/>
            <person name="Ahrendt S."/>
            <person name="Andreopoulos W."/>
            <person name="Barry K."/>
            <person name="Beard J."/>
            <person name="Benny G.L."/>
            <person name="Blankenship S."/>
            <person name="Bonito G."/>
            <person name="Cuomo C."/>
            <person name="Desiro A."/>
            <person name="Gervers K.A."/>
            <person name="Hundley H."/>
            <person name="Kuo A."/>
            <person name="LaButti K."/>
            <person name="Lang B.F."/>
            <person name="Lipzen A."/>
            <person name="O'Donnell K."/>
            <person name="Pangilinan J."/>
            <person name="Reynolds N."/>
            <person name="Sandor L."/>
            <person name="Smith M.W."/>
            <person name="Tsang A."/>
            <person name="Grigoriev I.V."/>
            <person name="Stajich J.E."/>
            <person name="Spatafora J.W."/>
        </authorList>
    </citation>
    <scope>NUCLEOTIDE SEQUENCE</scope>
    <source>
        <strain evidence="2">RSA 2281</strain>
    </source>
</reference>
<proteinExistence type="predicted"/>
<evidence type="ECO:0000256" key="1">
    <source>
        <dbReference type="SAM" id="MobiDB-lite"/>
    </source>
</evidence>
<keyword evidence="3" id="KW-1185">Reference proteome</keyword>
<feature type="compositionally biased region" description="Polar residues" evidence="1">
    <location>
        <begin position="595"/>
        <end position="618"/>
    </location>
</feature>
<feature type="compositionally biased region" description="Acidic residues" evidence="1">
    <location>
        <begin position="831"/>
        <end position="843"/>
    </location>
</feature>